<dbReference type="Proteomes" id="UP000269945">
    <property type="component" value="Unassembled WGS sequence"/>
</dbReference>
<feature type="region of interest" description="Disordered" evidence="1">
    <location>
        <begin position="1"/>
        <end position="57"/>
    </location>
</feature>
<name>A0A9X9LEW2_GULGU</name>
<dbReference type="AlphaFoldDB" id="A0A9X9LEW2"/>
<keyword evidence="3" id="KW-1185">Reference proteome</keyword>
<sequence>PSGGEPPAPFSRRPLLFGSRPPALRVRPVRDSAGEFHTSHVSPPPLAERPPDRRPEP</sequence>
<evidence type="ECO:0000313" key="2">
    <source>
        <dbReference type="EMBL" id="VCW66437.1"/>
    </source>
</evidence>
<dbReference type="EMBL" id="CYRY02001799">
    <property type="protein sequence ID" value="VCW66437.1"/>
    <property type="molecule type" value="Genomic_DNA"/>
</dbReference>
<proteinExistence type="predicted"/>
<evidence type="ECO:0000256" key="1">
    <source>
        <dbReference type="SAM" id="MobiDB-lite"/>
    </source>
</evidence>
<gene>
    <name evidence="2" type="ORF">BN2614_LOCUS1</name>
</gene>
<feature type="non-terminal residue" evidence="2">
    <location>
        <position position="1"/>
    </location>
</feature>
<comment type="caution">
    <text evidence="2">The sequence shown here is derived from an EMBL/GenBank/DDBJ whole genome shotgun (WGS) entry which is preliminary data.</text>
</comment>
<organism evidence="2 3">
    <name type="scientific">Gulo gulo</name>
    <name type="common">Wolverine</name>
    <name type="synonym">Gluton</name>
    <dbReference type="NCBI Taxonomy" id="48420"/>
    <lineage>
        <taxon>Eukaryota</taxon>
        <taxon>Metazoa</taxon>
        <taxon>Chordata</taxon>
        <taxon>Craniata</taxon>
        <taxon>Vertebrata</taxon>
        <taxon>Euteleostomi</taxon>
        <taxon>Mammalia</taxon>
        <taxon>Eutheria</taxon>
        <taxon>Laurasiatheria</taxon>
        <taxon>Carnivora</taxon>
        <taxon>Caniformia</taxon>
        <taxon>Musteloidea</taxon>
        <taxon>Mustelidae</taxon>
        <taxon>Guloninae</taxon>
        <taxon>Gulo</taxon>
    </lineage>
</organism>
<evidence type="ECO:0000313" key="3">
    <source>
        <dbReference type="Proteomes" id="UP000269945"/>
    </source>
</evidence>
<protein>
    <submittedName>
        <fullName evidence="2">Uncharacterized protein</fullName>
    </submittedName>
</protein>
<feature type="compositionally biased region" description="Basic and acidic residues" evidence="1">
    <location>
        <begin position="28"/>
        <end position="38"/>
    </location>
</feature>
<accession>A0A9X9LEW2</accession>
<reference evidence="2 3" key="1">
    <citation type="submission" date="2018-10" db="EMBL/GenBank/DDBJ databases">
        <authorList>
            <person name="Ekblom R."/>
            <person name="Jareborg N."/>
        </authorList>
    </citation>
    <scope>NUCLEOTIDE SEQUENCE [LARGE SCALE GENOMIC DNA]</scope>
    <source>
        <tissue evidence="2">Muscle</tissue>
    </source>
</reference>